<dbReference type="Proteomes" id="UP000661607">
    <property type="component" value="Unassembled WGS sequence"/>
</dbReference>
<reference evidence="1 2" key="1">
    <citation type="submission" date="2020-10" db="EMBL/GenBank/DDBJ databases">
        <title>Sequencing the genomes of 1000 actinobacteria strains.</title>
        <authorList>
            <person name="Klenk H.-P."/>
        </authorList>
    </citation>
    <scope>NUCLEOTIDE SEQUENCE [LARGE SCALE GENOMIC DNA]</scope>
    <source>
        <strain evidence="1 2">DSM 43748</strain>
    </source>
</reference>
<evidence type="ECO:0000313" key="2">
    <source>
        <dbReference type="Proteomes" id="UP000661607"/>
    </source>
</evidence>
<keyword evidence="2" id="KW-1185">Reference proteome</keyword>
<comment type="caution">
    <text evidence="1">The sequence shown here is derived from an EMBL/GenBank/DDBJ whole genome shotgun (WGS) entry which is preliminary data.</text>
</comment>
<dbReference type="RefSeq" id="WP_192775212.1">
    <property type="nucleotide sequence ID" value="NZ_BAAASY010000044.1"/>
</dbReference>
<organism evidence="1 2">
    <name type="scientific">Nonomuraea africana</name>
    <dbReference type="NCBI Taxonomy" id="46171"/>
    <lineage>
        <taxon>Bacteria</taxon>
        <taxon>Bacillati</taxon>
        <taxon>Actinomycetota</taxon>
        <taxon>Actinomycetes</taxon>
        <taxon>Streptosporangiales</taxon>
        <taxon>Streptosporangiaceae</taxon>
        <taxon>Nonomuraea</taxon>
    </lineage>
</organism>
<sequence length="255" mass="27340">MEYGQARIVGTTGDLATLAESFPAATPVQIDVEEIEPGHEPGNSAGWAVVARVEHLPISEHGGLAGPGERIATGDPDADGNRPLLFAPVLALQSRKLATPGQVGPIARAADPCQRREDAYEAIERDGDAALYLMELLEAVENLRDEADGVATDRDRLLHPAARRHLASAVNAMKAARTAVNEATRFGSVCELIRGGADEEWIDEIEDRQPCDETNLYGMLVDLPGMPLGELACPVHAKLAEQRVPETKVRPNPHA</sequence>
<name>A0ABR9KDG9_9ACTN</name>
<dbReference type="EMBL" id="JADBEF010000001">
    <property type="protein sequence ID" value="MBE1560073.1"/>
    <property type="molecule type" value="Genomic_DNA"/>
</dbReference>
<evidence type="ECO:0008006" key="3">
    <source>
        <dbReference type="Google" id="ProtNLM"/>
    </source>
</evidence>
<accession>A0ABR9KDG9</accession>
<gene>
    <name evidence="1" type="ORF">H4W81_002852</name>
</gene>
<protein>
    <recommendedName>
        <fullName evidence="3">DUF222 domain-containing protein</fullName>
    </recommendedName>
</protein>
<evidence type="ECO:0000313" key="1">
    <source>
        <dbReference type="EMBL" id="MBE1560073.1"/>
    </source>
</evidence>
<proteinExistence type="predicted"/>